<keyword evidence="7" id="KW-1185">Reference proteome</keyword>
<feature type="binding site" evidence="3">
    <location>
        <position position="161"/>
    </location>
    <ligand>
        <name>Cu cation</name>
        <dbReference type="ChEBI" id="CHEBI:23378"/>
    </ligand>
</feature>
<gene>
    <name evidence="6" type="ORF">BkAM31D_17615</name>
</gene>
<keyword evidence="2 3" id="KW-0186">Copper</keyword>
<evidence type="ECO:0000256" key="1">
    <source>
        <dbReference type="ARBA" id="ARBA00010996"/>
    </source>
</evidence>
<dbReference type="Gene3D" id="3.40.30.10">
    <property type="entry name" value="Glutaredoxin"/>
    <property type="match status" value="1"/>
</dbReference>
<evidence type="ECO:0000313" key="6">
    <source>
        <dbReference type="EMBL" id="ARK31510.1"/>
    </source>
</evidence>
<evidence type="ECO:0000256" key="4">
    <source>
        <dbReference type="PIRSR" id="PIRSR603782-2"/>
    </source>
</evidence>
<reference evidence="6 7" key="1">
    <citation type="submission" date="2017-04" db="EMBL/GenBank/DDBJ databases">
        <title>Bacillus krulwichiae AM31D Genome sequencing and assembly.</title>
        <authorList>
            <person name="Krulwich T.A."/>
            <person name="Anastor L."/>
            <person name="Ehrlich R."/>
            <person name="Ehrlich G.D."/>
            <person name="Janto B."/>
        </authorList>
    </citation>
    <scope>NUCLEOTIDE SEQUENCE [LARGE SCALE GENOMIC DNA]</scope>
    <source>
        <strain evidence="6 7">AM31D</strain>
    </source>
</reference>
<dbReference type="InterPro" id="IPR036249">
    <property type="entry name" value="Thioredoxin-like_sf"/>
</dbReference>
<dbReference type="CDD" id="cd02968">
    <property type="entry name" value="SCO"/>
    <property type="match status" value="1"/>
</dbReference>
<organism evidence="6 7">
    <name type="scientific">Halalkalibacter krulwichiae</name>
    <dbReference type="NCBI Taxonomy" id="199441"/>
    <lineage>
        <taxon>Bacteria</taxon>
        <taxon>Bacillati</taxon>
        <taxon>Bacillota</taxon>
        <taxon>Bacilli</taxon>
        <taxon>Bacillales</taxon>
        <taxon>Bacillaceae</taxon>
        <taxon>Halalkalibacter</taxon>
    </lineage>
</organism>
<feature type="binding site" evidence="3">
    <location>
        <position position="75"/>
    </location>
    <ligand>
        <name>Cu cation</name>
        <dbReference type="ChEBI" id="CHEBI:23378"/>
    </ligand>
</feature>
<name>A0A1X9MG60_9BACI</name>
<proteinExistence type="inferred from homology"/>
<keyword evidence="4" id="KW-1015">Disulfide bond</keyword>
<evidence type="ECO:0000313" key="7">
    <source>
        <dbReference type="Proteomes" id="UP000193006"/>
    </source>
</evidence>
<dbReference type="EMBL" id="CP020814">
    <property type="protein sequence ID" value="ARK31510.1"/>
    <property type="molecule type" value="Genomic_DNA"/>
</dbReference>
<feature type="binding site" evidence="3">
    <location>
        <position position="71"/>
    </location>
    <ligand>
        <name>Cu cation</name>
        <dbReference type="ChEBI" id="CHEBI:23378"/>
    </ligand>
</feature>
<feature type="disulfide bond" description="Redox-active" evidence="4">
    <location>
        <begin position="71"/>
        <end position="75"/>
    </location>
</feature>
<evidence type="ECO:0000256" key="3">
    <source>
        <dbReference type="PIRSR" id="PIRSR603782-1"/>
    </source>
</evidence>
<dbReference type="PANTHER" id="PTHR12151:SF25">
    <property type="entry name" value="LINALOOL DEHYDRATASE_ISOMERASE DOMAIN-CONTAINING PROTEIN"/>
    <property type="match status" value="1"/>
</dbReference>
<dbReference type="PROSITE" id="PS51352">
    <property type="entry name" value="THIOREDOXIN_2"/>
    <property type="match status" value="1"/>
</dbReference>
<dbReference type="PROSITE" id="PS51257">
    <property type="entry name" value="PROKAR_LIPOPROTEIN"/>
    <property type="match status" value="1"/>
</dbReference>
<dbReference type="Proteomes" id="UP000193006">
    <property type="component" value="Chromosome"/>
</dbReference>
<dbReference type="InterPro" id="IPR003782">
    <property type="entry name" value="SCO1/SenC"/>
</dbReference>
<dbReference type="RefSeq" id="WP_157076787.1">
    <property type="nucleotide sequence ID" value="NZ_CP020814.1"/>
</dbReference>
<dbReference type="SUPFAM" id="SSF52833">
    <property type="entry name" value="Thioredoxin-like"/>
    <property type="match status" value="1"/>
</dbReference>
<keyword evidence="3" id="KW-0479">Metal-binding</keyword>
<comment type="similarity">
    <text evidence="1">Belongs to the SCO1/2 family.</text>
</comment>
<dbReference type="AlphaFoldDB" id="A0A1X9MG60"/>
<dbReference type="Pfam" id="PF02630">
    <property type="entry name" value="SCO1-SenC"/>
    <property type="match status" value="1"/>
</dbReference>
<feature type="domain" description="Thioredoxin" evidence="5">
    <location>
        <begin position="33"/>
        <end position="197"/>
    </location>
</feature>
<dbReference type="InterPro" id="IPR013766">
    <property type="entry name" value="Thioredoxin_domain"/>
</dbReference>
<sequence length="197" mass="22375">MRFLVPIMLVAMLSGCGWVYQVGNGGSSDYDISEAKIEVQDFEFTEQSGEPFGSTELQGQYWLASFIFTYCPTVCPTMTPNMSRLQAVMEDEGVDMSFVSFTVDPERDTSDHLYSYAENNGANHETWKFLTGYEFEEISEFALESFKVPVQQIEDSEDILHPTSFFLIDPDGTIIRKYDGLQTNQESIIDDLLKTIQ</sequence>
<evidence type="ECO:0000259" key="5">
    <source>
        <dbReference type="PROSITE" id="PS51352"/>
    </source>
</evidence>
<protein>
    <recommendedName>
        <fullName evidence="5">Thioredoxin domain-containing protein</fullName>
    </recommendedName>
</protein>
<dbReference type="KEGG" id="bkw:BkAM31D_17615"/>
<evidence type="ECO:0000256" key="2">
    <source>
        <dbReference type="ARBA" id="ARBA00023008"/>
    </source>
</evidence>
<accession>A0A1X9MG60</accession>
<dbReference type="GO" id="GO:0046872">
    <property type="term" value="F:metal ion binding"/>
    <property type="evidence" value="ECO:0007669"/>
    <property type="project" value="UniProtKB-KW"/>
</dbReference>
<dbReference type="STRING" id="199441.BkAM31D_17615"/>
<dbReference type="PANTHER" id="PTHR12151">
    <property type="entry name" value="ELECTRON TRANSPORT PROTIN SCO1/SENC FAMILY MEMBER"/>
    <property type="match status" value="1"/>
</dbReference>